<sequence>MKPIFKRMLSGVLSLTMTASAIPMVSTHAEENTEPYPYTMFAASSDDGAITINAGNFCVNGNVATKCWHISVLRT</sequence>
<dbReference type="Proteomes" id="UP000182192">
    <property type="component" value="Unassembled WGS sequence"/>
</dbReference>
<keyword evidence="1" id="KW-0732">Signal</keyword>
<name>A0A1I1Q9C3_RUMAL</name>
<feature type="chain" id="PRO_5039714201" evidence="1">
    <location>
        <begin position="22"/>
        <end position="75"/>
    </location>
</feature>
<dbReference type="AlphaFoldDB" id="A0A1I1Q9C3"/>
<dbReference type="EMBL" id="FOKQ01000044">
    <property type="protein sequence ID" value="SFD18711.1"/>
    <property type="molecule type" value="Genomic_DNA"/>
</dbReference>
<reference evidence="2 3" key="1">
    <citation type="submission" date="2016-10" db="EMBL/GenBank/DDBJ databases">
        <authorList>
            <person name="de Groot N.N."/>
        </authorList>
    </citation>
    <scope>NUCLEOTIDE SEQUENCE [LARGE SCALE GENOMIC DNA]</scope>
    <source>
        <strain evidence="2 3">AR67</strain>
    </source>
</reference>
<evidence type="ECO:0000313" key="3">
    <source>
        <dbReference type="Proteomes" id="UP000182192"/>
    </source>
</evidence>
<proteinExistence type="predicted"/>
<protein>
    <submittedName>
        <fullName evidence="2">Uncharacterized protein</fullName>
    </submittedName>
</protein>
<gene>
    <name evidence="2" type="ORF">SAMN02910406_03335</name>
</gene>
<feature type="signal peptide" evidence="1">
    <location>
        <begin position="1"/>
        <end position="21"/>
    </location>
</feature>
<dbReference type="OrthoDB" id="1816079at2"/>
<dbReference type="RefSeq" id="WP_074963118.1">
    <property type="nucleotide sequence ID" value="NZ_FOKQ01000044.1"/>
</dbReference>
<organism evidence="2 3">
    <name type="scientific">Ruminococcus albus</name>
    <dbReference type="NCBI Taxonomy" id="1264"/>
    <lineage>
        <taxon>Bacteria</taxon>
        <taxon>Bacillati</taxon>
        <taxon>Bacillota</taxon>
        <taxon>Clostridia</taxon>
        <taxon>Eubacteriales</taxon>
        <taxon>Oscillospiraceae</taxon>
        <taxon>Ruminococcus</taxon>
    </lineage>
</organism>
<accession>A0A1I1Q9C3</accession>
<evidence type="ECO:0000313" key="2">
    <source>
        <dbReference type="EMBL" id="SFD18711.1"/>
    </source>
</evidence>
<evidence type="ECO:0000256" key="1">
    <source>
        <dbReference type="SAM" id="SignalP"/>
    </source>
</evidence>